<dbReference type="GO" id="GO:0030248">
    <property type="term" value="F:cellulose binding"/>
    <property type="evidence" value="ECO:0007669"/>
    <property type="project" value="InterPro"/>
</dbReference>
<dbReference type="SMART" id="SM00236">
    <property type="entry name" value="fCBD"/>
    <property type="match status" value="1"/>
</dbReference>
<accession>A0AAD5WN12</accession>
<gene>
    <name evidence="15" type="ORF">MKZ38_007914</name>
</gene>
<evidence type="ECO:0000256" key="5">
    <source>
        <dbReference type="ARBA" id="ARBA00023001"/>
    </source>
</evidence>
<dbReference type="PANTHER" id="PTHR33753">
    <property type="entry name" value="1,4-BETA-D-GLUCAN CELLOBIOHYDROLASE B"/>
    <property type="match status" value="1"/>
</dbReference>
<keyword evidence="8" id="KW-0119">Carbohydrate metabolism</keyword>
<dbReference type="Pfam" id="PF00840">
    <property type="entry name" value="Glyco_hydro_7"/>
    <property type="match status" value="1"/>
</dbReference>
<keyword evidence="7" id="KW-0325">Glycoprotein</keyword>
<evidence type="ECO:0000256" key="13">
    <source>
        <dbReference type="SAM" id="SignalP"/>
    </source>
</evidence>
<dbReference type="InterPro" id="IPR035971">
    <property type="entry name" value="CBD_sf"/>
</dbReference>
<dbReference type="PROSITE" id="PS51164">
    <property type="entry name" value="CBM1_2"/>
    <property type="match status" value="1"/>
</dbReference>
<dbReference type="EMBL" id="JAKWBI020000526">
    <property type="protein sequence ID" value="KAJ2894126.1"/>
    <property type="molecule type" value="Genomic_DNA"/>
</dbReference>
<evidence type="ECO:0000313" key="16">
    <source>
        <dbReference type="Proteomes" id="UP001201980"/>
    </source>
</evidence>
<dbReference type="Gene3D" id="2.70.100.10">
    <property type="entry name" value="Glycoside hydrolase, family 7, domain"/>
    <property type="match status" value="1"/>
</dbReference>
<evidence type="ECO:0000256" key="11">
    <source>
        <dbReference type="RuleBase" id="RU361164"/>
    </source>
</evidence>
<feature type="domain" description="CBM1" evidence="14">
    <location>
        <begin position="495"/>
        <end position="530"/>
    </location>
</feature>
<keyword evidence="5 11" id="KW-0136">Cellulose degradation</keyword>
<dbReference type="PRINTS" id="PR00734">
    <property type="entry name" value="GLHYDRLASE7"/>
</dbReference>
<evidence type="ECO:0000256" key="3">
    <source>
        <dbReference type="ARBA" id="ARBA00022729"/>
    </source>
</evidence>
<dbReference type="PANTHER" id="PTHR33753:SF2">
    <property type="entry name" value="GLYCOSIDE HYDROLASE FAMILY 7 PROTEIN"/>
    <property type="match status" value="1"/>
</dbReference>
<dbReference type="InterPro" id="IPR001722">
    <property type="entry name" value="Glyco_hydro_7"/>
</dbReference>
<dbReference type="GO" id="GO:0030245">
    <property type="term" value="P:cellulose catabolic process"/>
    <property type="evidence" value="ECO:0007669"/>
    <property type="project" value="UniProtKB-KW"/>
</dbReference>
<keyword evidence="16" id="KW-1185">Reference proteome</keyword>
<evidence type="ECO:0000256" key="2">
    <source>
        <dbReference type="ARBA" id="ARBA00006044"/>
    </source>
</evidence>
<proteinExistence type="inferred from homology"/>
<dbReference type="Proteomes" id="UP001201980">
    <property type="component" value="Unassembled WGS sequence"/>
</dbReference>
<comment type="caution">
    <text evidence="15">The sequence shown here is derived from an EMBL/GenBank/DDBJ whole genome shotgun (WGS) entry which is preliminary data.</text>
</comment>
<comment type="similarity">
    <text evidence="2 11">Belongs to the glycosyl hydrolase 7 (cellulase C) family.</text>
</comment>
<dbReference type="SUPFAM" id="SSF57180">
    <property type="entry name" value="Cellulose-binding domain"/>
    <property type="match status" value="1"/>
</dbReference>
<dbReference type="EC" id="3.2.1.-" evidence="11"/>
<name>A0AAD5WN12_9PEZI</name>
<keyword evidence="10 11" id="KW-0624">Polysaccharide degradation</keyword>
<evidence type="ECO:0000256" key="6">
    <source>
        <dbReference type="ARBA" id="ARBA00023157"/>
    </source>
</evidence>
<evidence type="ECO:0000256" key="4">
    <source>
        <dbReference type="ARBA" id="ARBA00022801"/>
    </source>
</evidence>
<dbReference type="PROSITE" id="PS00562">
    <property type="entry name" value="CBM1_1"/>
    <property type="match status" value="1"/>
</dbReference>
<evidence type="ECO:0000259" key="14">
    <source>
        <dbReference type="PROSITE" id="PS51164"/>
    </source>
</evidence>
<keyword evidence="6" id="KW-1015">Disulfide bond</keyword>
<feature type="signal peptide" evidence="13">
    <location>
        <begin position="1"/>
        <end position="17"/>
    </location>
</feature>
<reference evidence="15" key="1">
    <citation type="submission" date="2022-07" db="EMBL/GenBank/DDBJ databases">
        <title>Draft genome sequence of Zalerion maritima ATCC 34329, a (micro)plastics degrading marine fungus.</title>
        <authorList>
            <person name="Paco A."/>
            <person name="Goncalves M.F.M."/>
            <person name="Rocha-Santos T.A.P."/>
            <person name="Alves A."/>
        </authorList>
    </citation>
    <scope>NUCLEOTIDE SEQUENCE</scope>
    <source>
        <strain evidence="15">ATCC 34329</strain>
    </source>
</reference>
<keyword evidence="3 13" id="KW-0732">Signal</keyword>
<keyword evidence="9 11" id="KW-0326">Glycosidase</keyword>
<protein>
    <recommendedName>
        <fullName evidence="11">Glucanase</fullName>
        <ecNumber evidence="11">3.2.1.-</ecNumber>
    </recommendedName>
</protein>
<dbReference type="Pfam" id="PF00734">
    <property type="entry name" value="CBM_1"/>
    <property type="match status" value="1"/>
</dbReference>
<dbReference type="GO" id="GO:0016162">
    <property type="term" value="F:cellulose 1,4-beta-cellobiosidase activity"/>
    <property type="evidence" value="ECO:0007669"/>
    <property type="project" value="UniProtKB-EC"/>
</dbReference>
<dbReference type="AlphaFoldDB" id="A0AAD5WN12"/>
<feature type="region of interest" description="Disordered" evidence="12">
    <location>
        <begin position="446"/>
        <end position="494"/>
    </location>
</feature>
<dbReference type="SUPFAM" id="SSF49899">
    <property type="entry name" value="Concanavalin A-like lectins/glucanases"/>
    <property type="match status" value="1"/>
</dbReference>
<evidence type="ECO:0000256" key="10">
    <source>
        <dbReference type="ARBA" id="ARBA00023326"/>
    </source>
</evidence>
<evidence type="ECO:0000256" key="9">
    <source>
        <dbReference type="ARBA" id="ARBA00023295"/>
    </source>
</evidence>
<dbReference type="GO" id="GO:0005576">
    <property type="term" value="C:extracellular region"/>
    <property type="evidence" value="ECO:0007669"/>
    <property type="project" value="InterPro"/>
</dbReference>
<evidence type="ECO:0000256" key="12">
    <source>
        <dbReference type="SAM" id="MobiDB-lite"/>
    </source>
</evidence>
<evidence type="ECO:0000256" key="1">
    <source>
        <dbReference type="ARBA" id="ARBA00001641"/>
    </source>
</evidence>
<dbReference type="FunFam" id="2.70.100.10:FF:000001">
    <property type="entry name" value="Glucanase"/>
    <property type="match status" value="1"/>
</dbReference>
<keyword evidence="4 11" id="KW-0378">Hydrolase</keyword>
<organism evidence="15 16">
    <name type="scientific">Zalerion maritima</name>
    <dbReference type="NCBI Taxonomy" id="339359"/>
    <lineage>
        <taxon>Eukaryota</taxon>
        <taxon>Fungi</taxon>
        <taxon>Dikarya</taxon>
        <taxon>Ascomycota</taxon>
        <taxon>Pezizomycotina</taxon>
        <taxon>Sordariomycetes</taxon>
        <taxon>Lulworthiomycetidae</taxon>
        <taxon>Lulworthiales</taxon>
        <taxon>Lulworthiaceae</taxon>
        <taxon>Zalerion</taxon>
    </lineage>
</organism>
<comment type="catalytic activity">
    <reaction evidence="1">
        <text>Hydrolysis of (1-&gt;4)-beta-D-glucosidic linkages in cellulose and cellotetraose, releasing cellobiose from the non-reducing ends of the chains.</text>
        <dbReference type="EC" id="3.2.1.91"/>
    </reaction>
</comment>
<evidence type="ECO:0000256" key="8">
    <source>
        <dbReference type="ARBA" id="ARBA00023277"/>
    </source>
</evidence>
<dbReference type="InterPro" id="IPR013320">
    <property type="entry name" value="ConA-like_dom_sf"/>
</dbReference>
<dbReference type="InterPro" id="IPR000254">
    <property type="entry name" value="CBD"/>
</dbReference>
<feature type="chain" id="PRO_5042057166" description="Glucanase" evidence="13">
    <location>
        <begin position="18"/>
        <end position="535"/>
    </location>
</feature>
<dbReference type="InterPro" id="IPR037019">
    <property type="entry name" value="Glyco_hydro_7_sf"/>
</dbReference>
<evidence type="ECO:0000313" key="15">
    <source>
        <dbReference type="EMBL" id="KAJ2894126.1"/>
    </source>
</evidence>
<evidence type="ECO:0000256" key="7">
    <source>
        <dbReference type="ARBA" id="ARBA00023180"/>
    </source>
</evidence>
<sequence length="535" mass="56138">MPGKITALAAFAAAVRAQNACTLTSETQPSVSWQQCDDSGCTDVAGSIVLDSNWRWTHTVSGSTNCYSGNSWDSSICPDPETCSEACCVDGGDYPGTYGINAGGSAVDLTFVTDHAYGTNVGSRVYLMEDSDSYQMFNLLGNEFTFDVDVSNLPCGLNGALYFVSMEQDGGLSSFEYNNAGARYGTGYCDSQCPRDVKFIAGLANIDDWTSSSNDANSGVGKMGACCSEMDIWEANSISNAYTPHPCDSIGYHTCEGDSCGGTYSSERYAGTCDPDGCDFNPYRQGNETFYGPGSIVDTTQPMTVVTQFHADGSGELSEIKRFYVQNGQVIANADSVYPASGNSITTEYCDAQKVAFGDTDTFSQHGGLAQMGADLSAMVLVLSLWDDHYANMLWLDSTYPVDSTADGAVRGTCATTSGVPADVEEDHPNANVVFSNIKFGTIGSTFSGDGDDGGEQGSTTTTTTTTQPPVSTTTPGASDTTTEPPASTTTPATGGVALYGQCGGNAYSGETSCATGCCQAWSEWYHQCIPGPCT</sequence>
<dbReference type="CDD" id="cd07999">
    <property type="entry name" value="GH7_CBH_EG"/>
    <property type="match status" value="1"/>
</dbReference>
<feature type="compositionally biased region" description="Low complexity" evidence="12">
    <location>
        <begin position="458"/>
        <end position="494"/>
    </location>
</feature>